<keyword evidence="10" id="KW-1185">Reference proteome</keyword>
<dbReference type="PANTHER" id="PTHR12114:SF4">
    <property type="entry name" value="GH23568P"/>
    <property type="match status" value="1"/>
</dbReference>
<evidence type="ECO:0000256" key="2">
    <source>
        <dbReference type="ARBA" id="ARBA00005666"/>
    </source>
</evidence>
<dbReference type="Proteomes" id="UP000694865">
    <property type="component" value="Unplaced"/>
</dbReference>
<evidence type="ECO:0000313" key="11">
    <source>
        <dbReference type="RefSeq" id="XP_002734524.1"/>
    </source>
</evidence>
<evidence type="ECO:0000256" key="8">
    <source>
        <dbReference type="SAM" id="MobiDB-lite"/>
    </source>
</evidence>
<evidence type="ECO:0000259" key="9">
    <source>
        <dbReference type="PROSITE" id="PS50021"/>
    </source>
</evidence>
<dbReference type="PIRSF" id="PIRSF039131">
    <property type="entry name" value="Parvin"/>
    <property type="match status" value="1"/>
</dbReference>
<sequence length="379" mass="43093">MASPVKPPQQAGFTVEPTAPFPWPGTKKEDKDDSLFDKMATLGRSKKKIKEVNELQAEGQHAIDSPTSSLILADISPDAYNMDENEERSMIEAESRDDPKLKELITVLLEWTNEELKDHRIIVKDIEEDLFDGQVLGKLLEKLANIKLEVAEVTQSEAGQKKKLKTVLDVVNKMLNLPRWHQQKWSVDSIHSKNLIAILHMLVALAFHFKAPIRIPEHVAVQVVVLQKKDGMLHTRHVTEEITSTNDAVGGRFERDAFDTLFDHAPDKLNVVKKSLITFVNKHLNKINLEVTDLDSQFHDGVYLVLLMGLLEGYFVPLFCYHLTPTSFDHKVHNVQFAMDLMQDAGLPKPKARPEDVANLDLKSTLRVLYNLFTKYKHL</sequence>
<accession>A0ABM0GPM3</accession>
<evidence type="ECO:0000256" key="7">
    <source>
        <dbReference type="ARBA" id="ARBA00023212"/>
    </source>
</evidence>
<dbReference type="InterPro" id="IPR028433">
    <property type="entry name" value="Parvin"/>
</dbReference>
<feature type="domain" description="Calponin-homology (CH)" evidence="9">
    <location>
        <begin position="102"/>
        <end position="210"/>
    </location>
</feature>
<dbReference type="GeneID" id="100366754"/>
<dbReference type="CDD" id="cd21304">
    <property type="entry name" value="CH_PARVA_B_rpt1"/>
    <property type="match status" value="1"/>
</dbReference>
<dbReference type="Pfam" id="PF00307">
    <property type="entry name" value="CH"/>
    <property type="match status" value="2"/>
</dbReference>
<dbReference type="InterPro" id="IPR001715">
    <property type="entry name" value="CH_dom"/>
</dbReference>
<feature type="domain" description="Calponin-homology (CH)" evidence="9">
    <location>
        <begin position="270"/>
        <end position="377"/>
    </location>
</feature>
<keyword evidence="6" id="KW-0009">Actin-binding</keyword>
<name>A0ABM0GPM3_SACKO</name>
<gene>
    <name evidence="11" type="primary">LOC100366754</name>
</gene>
<reference evidence="11" key="1">
    <citation type="submission" date="2025-08" db="UniProtKB">
        <authorList>
            <consortium name="RefSeq"/>
        </authorList>
    </citation>
    <scope>IDENTIFICATION</scope>
    <source>
        <tissue evidence="11">Testes</tissue>
    </source>
</reference>
<evidence type="ECO:0000256" key="5">
    <source>
        <dbReference type="ARBA" id="ARBA00022889"/>
    </source>
</evidence>
<protein>
    <submittedName>
        <fullName evidence="11">Beta-parvin-like</fullName>
    </submittedName>
</protein>
<evidence type="ECO:0000313" key="10">
    <source>
        <dbReference type="Proteomes" id="UP000694865"/>
    </source>
</evidence>
<evidence type="ECO:0000256" key="4">
    <source>
        <dbReference type="ARBA" id="ARBA00022737"/>
    </source>
</evidence>
<keyword evidence="7" id="KW-0206">Cytoskeleton</keyword>
<dbReference type="PANTHER" id="PTHR12114">
    <property type="entry name" value="PARVIN"/>
    <property type="match status" value="1"/>
</dbReference>
<feature type="region of interest" description="Disordered" evidence="8">
    <location>
        <begin position="1"/>
        <end position="33"/>
    </location>
</feature>
<proteinExistence type="inferred from homology"/>
<dbReference type="PROSITE" id="PS50021">
    <property type="entry name" value="CH"/>
    <property type="match status" value="2"/>
</dbReference>
<dbReference type="RefSeq" id="XP_002734524.1">
    <property type="nucleotide sequence ID" value="XM_002734478.2"/>
</dbReference>
<keyword evidence="4" id="KW-0677">Repeat</keyword>
<keyword evidence="5" id="KW-0130">Cell adhesion</keyword>
<organism evidence="10 11">
    <name type="scientific">Saccoglossus kowalevskii</name>
    <name type="common">Acorn worm</name>
    <dbReference type="NCBI Taxonomy" id="10224"/>
    <lineage>
        <taxon>Eukaryota</taxon>
        <taxon>Metazoa</taxon>
        <taxon>Hemichordata</taxon>
        <taxon>Enteropneusta</taxon>
        <taxon>Harrimaniidae</taxon>
        <taxon>Saccoglossus</taxon>
    </lineage>
</organism>
<evidence type="ECO:0000256" key="1">
    <source>
        <dbReference type="ARBA" id="ARBA00004245"/>
    </source>
</evidence>
<dbReference type="CDD" id="cd21306">
    <property type="entry name" value="CH_PARVA_B_rpt2"/>
    <property type="match status" value="1"/>
</dbReference>
<dbReference type="Gene3D" id="1.10.418.10">
    <property type="entry name" value="Calponin-like domain"/>
    <property type="match status" value="2"/>
</dbReference>
<evidence type="ECO:0000256" key="6">
    <source>
        <dbReference type="ARBA" id="ARBA00023203"/>
    </source>
</evidence>
<dbReference type="InterPro" id="IPR036872">
    <property type="entry name" value="CH_dom_sf"/>
</dbReference>
<dbReference type="SUPFAM" id="SSF47576">
    <property type="entry name" value="Calponin-homology domain, CH-domain"/>
    <property type="match status" value="1"/>
</dbReference>
<evidence type="ECO:0000256" key="3">
    <source>
        <dbReference type="ARBA" id="ARBA00022490"/>
    </source>
</evidence>
<comment type="subcellular location">
    <subcellularLocation>
        <location evidence="1">Cytoplasm</location>
        <location evidence="1">Cytoskeleton</location>
    </subcellularLocation>
</comment>
<keyword evidence="3" id="KW-0963">Cytoplasm</keyword>
<comment type="similarity">
    <text evidence="2">Belongs to the parvin family.</text>
</comment>